<protein>
    <submittedName>
        <fullName evidence="3">Uncharacterized protein</fullName>
    </submittedName>
</protein>
<keyword evidence="2" id="KW-0732">Signal</keyword>
<dbReference type="EMBL" id="HBGE01114580">
    <property type="protein sequence ID" value="CAD9191594.1"/>
    <property type="molecule type" value="Transcribed_RNA"/>
</dbReference>
<keyword evidence="1" id="KW-0175">Coiled coil</keyword>
<feature type="chain" id="PRO_5031202080" evidence="2">
    <location>
        <begin position="26"/>
        <end position="192"/>
    </location>
</feature>
<accession>A0A7S1SDC3</accession>
<gene>
    <name evidence="3" type="ORF">ACAT0790_LOCUS68369</name>
</gene>
<feature type="coiled-coil region" evidence="1">
    <location>
        <begin position="96"/>
        <end position="123"/>
    </location>
</feature>
<evidence type="ECO:0000313" key="3">
    <source>
        <dbReference type="EMBL" id="CAD9191594.1"/>
    </source>
</evidence>
<feature type="signal peptide" evidence="2">
    <location>
        <begin position="1"/>
        <end position="25"/>
    </location>
</feature>
<evidence type="ECO:0000256" key="1">
    <source>
        <dbReference type="SAM" id="Coils"/>
    </source>
</evidence>
<reference evidence="3" key="1">
    <citation type="submission" date="2021-01" db="EMBL/GenBank/DDBJ databases">
        <authorList>
            <person name="Corre E."/>
            <person name="Pelletier E."/>
            <person name="Niang G."/>
            <person name="Scheremetjew M."/>
            <person name="Finn R."/>
            <person name="Kale V."/>
            <person name="Holt S."/>
            <person name="Cochrane G."/>
            <person name="Meng A."/>
            <person name="Brown T."/>
            <person name="Cohen L."/>
        </authorList>
    </citation>
    <scope>NUCLEOTIDE SEQUENCE</scope>
    <source>
        <strain evidence="3">OF101</strain>
    </source>
</reference>
<proteinExistence type="predicted"/>
<sequence>MARSAGQRALRALGLVAFAAASLHAAHCCFLPTSLRTSSRVIARAASFETGKVNVGVDAGKSSPSSLPAPLLEATNRATNVAIMDCLEQGCSVEALMALDAKLARDEAKVQDTMDEVRETQKTEFSEDNLEAIAWLENFLGRAGSLRAQLQAMKGAGGESDFVKQLMKAASVAFGGGRPNDYPKIGVSPFSD</sequence>
<evidence type="ECO:0000256" key="2">
    <source>
        <dbReference type="SAM" id="SignalP"/>
    </source>
</evidence>
<dbReference type="AlphaFoldDB" id="A0A7S1SDC3"/>
<organism evidence="3">
    <name type="scientific">Alexandrium catenella</name>
    <name type="common">Red tide dinoflagellate</name>
    <name type="synonym">Gonyaulax catenella</name>
    <dbReference type="NCBI Taxonomy" id="2925"/>
    <lineage>
        <taxon>Eukaryota</taxon>
        <taxon>Sar</taxon>
        <taxon>Alveolata</taxon>
        <taxon>Dinophyceae</taxon>
        <taxon>Gonyaulacales</taxon>
        <taxon>Pyrocystaceae</taxon>
        <taxon>Alexandrium</taxon>
    </lineage>
</organism>
<name>A0A7S1SDC3_ALECA</name>